<feature type="region of interest" description="Disordered" evidence="1">
    <location>
        <begin position="169"/>
        <end position="193"/>
    </location>
</feature>
<dbReference type="AlphaFoldDB" id="A0ABD4TRF2"/>
<comment type="caution">
    <text evidence="2">The sequence shown here is derived from an EMBL/GenBank/DDBJ whole genome shotgun (WGS) entry which is preliminary data.</text>
</comment>
<dbReference type="RefSeq" id="WP_256000449.1">
    <property type="nucleotide sequence ID" value="NZ_JAGPYW010000002.1"/>
</dbReference>
<organism evidence="2 3">
    <name type="scientific">Corynebacterium pseudogenitalium</name>
    <dbReference type="NCBI Taxonomy" id="38303"/>
    <lineage>
        <taxon>Bacteria</taxon>
        <taxon>Bacillati</taxon>
        <taxon>Actinomycetota</taxon>
        <taxon>Actinomycetes</taxon>
        <taxon>Mycobacteriales</taxon>
        <taxon>Corynebacteriaceae</taxon>
        <taxon>Corynebacterium</taxon>
    </lineage>
</organism>
<name>A0ABD4TRF2_9CORY</name>
<feature type="region of interest" description="Disordered" evidence="1">
    <location>
        <begin position="54"/>
        <end position="79"/>
    </location>
</feature>
<evidence type="ECO:0000256" key="1">
    <source>
        <dbReference type="SAM" id="MobiDB-lite"/>
    </source>
</evidence>
<sequence>MNKDEMRDLVAEWDAGKAKTVSDLFHSEVVSLGLVTAYANKFADLNDKLERELERHENEREKRDANAQPGRRTTQGERPNMKKIYYSVHNIHPRAVLASKIDNGSWTVENEAKTVSIPLNEDGFRYAYRDEPRDGDEWLTNHEGFGGTESIARIIADGAEPRWLTTKEEVEQWAEKHPQSLVPRPQHSRCAQA</sequence>
<protein>
    <recommendedName>
        <fullName evidence="4">DNA binding protein</fullName>
    </recommendedName>
</protein>
<feature type="compositionally biased region" description="Basic and acidic residues" evidence="1">
    <location>
        <begin position="54"/>
        <end position="65"/>
    </location>
</feature>
<feature type="compositionally biased region" description="Basic and acidic residues" evidence="1">
    <location>
        <begin position="169"/>
        <end position="178"/>
    </location>
</feature>
<reference evidence="2 3" key="1">
    <citation type="submission" date="2021-04" db="EMBL/GenBank/DDBJ databases">
        <title>Corynebacterium genitalium sp. nov. and Corynebacterium genitalium sp. nov., two new species of the genus Corynebacterium.</title>
        <authorList>
            <person name="Jaen-Luchoro D."/>
            <person name="Pinyeiro-Iglesias B."/>
            <person name="Al-Shaer S."/>
            <person name="Karlsson R."/>
            <person name="Gonzales-Siles L."/>
            <person name="Cardew S."/>
            <person name="Jensie-Markopolous S."/>
            <person name="Ohlen M."/>
            <person name="Inganas E."/>
            <person name="Moore E.R.B."/>
        </authorList>
    </citation>
    <scope>NUCLEOTIDE SEQUENCE [LARGE SCALE GENOMIC DNA]</scope>
    <source>
        <strain evidence="2 3">CCUG 55013</strain>
    </source>
</reference>
<evidence type="ECO:0000313" key="2">
    <source>
        <dbReference type="EMBL" id="MCQ4613783.1"/>
    </source>
</evidence>
<accession>A0ABD4TRF2</accession>
<evidence type="ECO:0008006" key="4">
    <source>
        <dbReference type="Google" id="ProtNLM"/>
    </source>
</evidence>
<dbReference type="EMBL" id="JAGPYW010000002">
    <property type="protein sequence ID" value="MCQ4613783.1"/>
    <property type="molecule type" value="Genomic_DNA"/>
</dbReference>
<dbReference type="Proteomes" id="UP001205080">
    <property type="component" value="Unassembled WGS sequence"/>
</dbReference>
<evidence type="ECO:0000313" key="3">
    <source>
        <dbReference type="Proteomes" id="UP001205080"/>
    </source>
</evidence>
<gene>
    <name evidence="2" type="ORF">KBX22_03375</name>
</gene>
<proteinExistence type="predicted"/>